<reference evidence="2" key="1">
    <citation type="journal article" date="2015" name="Nature">
        <title>Complex archaea that bridge the gap between prokaryotes and eukaryotes.</title>
        <authorList>
            <person name="Spang A."/>
            <person name="Saw J.H."/>
            <person name="Jorgensen S.L."/>
            <person name="Zaremba-Niedzwiedzka K."/>
            <person name="Martijn J."/>
            <person name="Lind A.E."/>
            <person name="van Eijk R."/>
            <person name="Schleper C."/>
            <person name="Guy L."/>
            <person name="Ettema T.J."/>
        </authorList>
    </citation>
    <scope>NUCLEOTIDE SEQUENCE</scope>
</reference>
<feature type="non-terminal residue" evidence="2">
    <location>
        <position position="376"/>
    </location>
</feature>
<feature type="domain" description="DUF6923" evidence="1">
    <location>
        <begin position="20"/>
        <end position="208"/>
    </location>
</feature>
<sequence length="376" mass="39014">GSYNMLSQDIGTSNRDLASAWGFNELDGYFYALRPGRRDLYRIDASGTFTDLANLPGSAFTGDVAGDILPDGTMVYIGDEATWQLIDLGVPTAPVDLGTLELDRDVDVQDIAYNPTDGFFYGINQTSGRLFRVSANGGSAGSVAVTEIGPAIYAGIFGSIWFDADGRLYGYSNTTNNLFLIDPATGEAAFLAASPVDEGGDSDGASCRGPAPIPFGAIAGNVYNDTDGSDTRNNAETNLGSGIRIDLYIDNGTATLTDDSFLKSVETAADGTYRFDDLLTNQTYRVQLDEADPDLGGGTLIGTSNPLLGVAVAGGSVTSDQDFGFDPSGADLSITKIAAATGTTIAITEVSEGDVIDWIITVANAGAGSPSGVKVI</sequence>
<dbReference type="SUPFAM" id="SSF117074">
    <property type="entry name" value="Hypothetical protein PA1324"/>
    <property type="match status" value="1"/>
</dbReference>
<organism evidence="2">
    <name type="scientific">marine sediment metagenome</name>
    <dbReference type="NCBI Taxonomy" id="412755"/>
    <lineage>
        <taxon>unclassified sequences</taxon>
        <taxon>metagenomes</taxon>
        <taxon>ecological metagenomes</taxon>
    </lineage>
</organism>
<dbReference type="Gene3D" id="2.60.40.10">
    <property type="entry name" value="Immunoglobulins"/>
    <property type="match status" value="1"/>
</dbReference>
<accession>A0A0F8Y445</accession>
<name>A0A0F8Y445_9ZZZZ</name>
<dbReference type="SUPFAM" id="SSF63825">
    <property type="entry name" value="YWTD domain"/>
    <property type="match status" value="1"/>
</dbReference>
<dbReference type="InterPro" id="IPR054215">
    <property type="entry name" value="DUF6923"/>
</dbReference>
<dbReference type="Pfam" id="PF21959">
    <property type="entry name" value="DUF6923"/>
    <property type="match status" value="1"/>
</dbReference>
<evidence type="ECO:0000313" key="2">
    <source>
        <dbReference type="EMBL" id="KKK68370.1"/>
    </source>
</evidence>
<dbReference type="EMBL" id="LAZR01059171">
    <property type="protein sequence ID" value="KKK68370.1"/>
    <property type="molecule type" value="Genomic_DNA"/>
</dbReference>
<gene>
    <name evidence="2" type="ORF">LCGC14_2944730</name>
</gene>
<feature type="non-terminal residue" evidence="2">
    <location>
        <position position="1"/>
    </location>
</feature>
<dbReference type="AlphaFoldDB" id="A0A0F8Y445"/>
<comment type="caution">
    <text evidence="2">The sequence shown here is derived from an EMBL/GenBank/DDBJ whole genome shotgun (WGS) entry which is preliminary data.</text>
</comment>
<proteinExistence type="predicted"/>
<evidence type="ECO:0000259" key="1">
    <source>
        <dbReference type="Pfam" id="PF21959"/>
    </source>
</evidence>
<dbReference type="InterPro" id="IPR013783">
    <property type="entry name" value="Ig-like_fold"/>
</dbReference>
<protein>
    <recommendedName>
        <fullName evidence="1">DUF6923 domain-containing protein</fullName>
    </recommendedName>
</protein>